<reference evidence="2" key="1">
    <citation type="journal article" date="2011" name="Genome Biol.">
        <title>Comparative genomics of the social amoebae Dictyostelium discoideum and Dictyostelium purpureum.</title>
        <authorList>
            <consortium name="US DOE Joint Genome Institute (JGI-PGF)"/>
            <person name="Sucgang R."/>
            <person name="Kuo A."/>
            <person name="Tian X."/>
            <person name="Salerno W."/>
            <person name="Parikh A."/>
            <person name="Feasley C.L."/>
            <person name="Dalin E."/>
            <person name="Tu H."/>
            <person name="Huang E."/>
            <person name="Barry K."/>
            <person name="Lindquist E."/>
            <person name="Shapiro H."/>
            <person name="Bruce D."/>
            <person name="Schmutz J."/>
            <person name="Salamov A."/>
            <person name="Fey P."/>
            <person name="Gaudet P."/>
            <person name="Anjard C."/>
            <person name="Babu M.M."/>
            <person name="Basu S."/>
            <person name="Bushmanova Y."/>
            <person name="van der Wel H."/>
            <person name="Katoh-Kurasawa M."/>
            <person name="Dinh C."/>
            <person name="Coutinho P.M."/>
            <person name="Saito T."/>
            <person name="Elias M."/>
            <person name="Schaap P."/>
            <person name="Kay R.R."/>
            <person name="Henrissat B."/>
            <person name="Eichinger L."/>
            <person name="Rivero F."/>
            <person name="Putnam N.H."/>
            <person name="West C.M."/>
            <person name="Loomis W.F."/>
            <person name="Chisholm R.L."/>
            <person name="Shaulsky G."/>
            <person name="Strassmann J.E."/>
            <person name="Queller D.C."/>
            <person name="Kuspa A."/>
            <person name="Grigoriev I.V."/>
        </authorList>
    </citation>
    <scope>NUCLEOTIDE SEQUENCE [LARGE SCALE GENOMIC DNA]</scope>
    <source>
        <strain evidence="2">QSDP1</strain>
    </source>
</reference>
<evidence type="ECO:0000313" key="1">
    <source>
        <dbReference type="EMBL" id="EGC29464.1"/>
    </source>
</evidence>
<dbReference type="VEuPathDB" id="AmoebaDB:DICPUDRAFT_158944"/>
<dbReference type="Pfam" id="PF10508">
    <property type="entry name" value="Proteasom_PSMB"/>
    <property type="match status" value="1"/>
</dbReference>
<dbReference type="STRING" id="5786.F1A2W4"/>
<organism evidence="1 2">
    <name type="scientific">Dictyostelium purpureum</name>
    <name type="common">Slime mold</name>
    <dbReference type="NCBI Taxonomy" id="5786"/>
    <lineage>
        <taxon>Eukaryota</taxon>
        <taxon>Amoebozoa</taxon>
        <taxon>Evosea</taxon>
        <taxon>Eumycetozoa</taxon>
        <taxon>Dictyostelia</taxon>
        <taxon>Dictyosteliales</taxon>
        <taxon>Dictyosteliaceae</taxon>
        <taxon>Dictyostelium</taxon>
    </lineage>
</organism>
<dbReference type="SUPFAM" id="SSF48371">
    <property type="entry name" value="ARM repeat"/>
    <property type="match status" value="1"/>
</dbReference>
<name>F1A2W4_DICPU</name>
<accession>F1A2W4</accession>
<sequence>MEKIQDIIHELKNANNEDDIIDLCFSIISIISENVNNYRLLIKDEMLTFLKTGLSDQVNPEVTTTTIRLLQLPLKVEPKETLEFIFKNGILEDLLNNLKVSSIGVSQAAKEMFNKIISLHQHNDFIIFSDWFKNKYNDLLNEYSGKEVNGQDKIILFRIIDIGSNLLSFKQIEGSFNIQSESPEALKLYTDKLFEKYKEPFISRIIKIFDDAVENDDFMTQMNIIKSIEEICKFSNGIETLYSKGFFKSISDLLEKSIDSKYQDKLLGSSPLLNKSISFVANVSSKGNDHITVLFKDFNYLNIFRYHLDHCEEFLSKKLKMVIIGSIGIIGMHVKGLDLINRDRELMRTYAEFLASGDQETIVTIYNSFAIMLKSKEKIYTVSDKIYQVYSSIPSDLLLSKLSKNYQSPIEDVKNASLGFIQALSIHSWGADSVIKMAGFFEYLMNRMNETTKTAKEWKFFIVQTLYNNHKDLFSSDPEWRDRYFQMESYIKKGVHFIPYEANIKVENEHL</sequence>
<dbReference type="PANTHER" id="PTHR13554:SF10">
    <property type="entry name" value="26S PROTEASOME NON-ATPASE REGULATORY SUBUNIT 5"/>
    <property type="match status" value="1"/>
</dbReference>
<dbReference type="InterPro" id="IPR016024">
    <property type="entry name" value="ARM-type_fold"/>
</dbReference>
<protein>
    <recommendedName>
        <fullName evidence="3">26S proteasome non-ATPase regulatory subunit 5</fullName>
    </recommendedName>
</protein>
<evidence type="ECO:0000313" key="2">
    <source>
        <dbReference type="Proteomes" id="UP000001064"/>
    </source>
</evidence>
<dbReference type="GO" id="GO:0043248">
    <property type="term" value="P:proteasome assembly"/>
    <property type="evidence" value="ECO:0007669"/>
    <property type="project" value="InterPro"/>
</dbReference>
<keyword evidence="2" id="KW-1185">Reference proteome</keyword>
<dbReference type="eggNOG" id="ENOG502REBZ">
    <property type="taxonomic scope" value="Eukaryota"/>
</dbReference>
<dbReference type="Proteomes" id="UP000001064">
    <property type="component" value="Unassembled WGS sequence"/>
</dbReference>
<proteinExistence type="predicted"/>
<dbReference type="GeneID" id="10505326"/>
<dbReference type="OMA" id="GFFEYLM"/>
<gene>
    <name evidence="1" type="ORF">DICPUDRAFT_158944</name>
</gene>
<dbReference type="AlphaFoldDB" id="F1A2W4"/>
<dbReference type="OrthoDB" id="10250600at2759"/>
<dbReference type="InterPro" id="IPR019538">
    <property type="entry name" value="PSMD5"/>
</dbReference>
<dbReference type="PANTHER" id="PTHR13554">
    <property type="entry name" value="26S PROTEASOME NON-ATPASE REGULATORY SUBUNIT 5-RELATED"/>
    <property type="match status" value="1"/>
</dbReference>
<dbReference type="EMBL" id="GL871428">
    <property type="protein sequence ID" value="EGC29464.1"/>
    <property type="molecule type" value="Genomic_DNA"/>
</dbReference>
<dbReference type="RefSeq" id="XP_003294007.1">
    <property type="nucleotide sequence ID" value="XM_003293959.1"/>
</dbReference>
<dbReference type="InParanoid" id="F1A2W4"/>
<evidence type="ECO:0008006" key="3">
    <source>
        <dbReference type="Google" id="ProtNLM"/>
    </source>
</evidence>
<dbReference type="KEGG" id="dpp:DICPUDRAFT_158944"/>